<protein>
    <submittedName>
        <fullName evidence="1">Uncharacterized protein</fullName>
    </submittedName>
</protein>
<evidence type="ECO:0000313" key="2">
    <source>
        <dbReference type="Proteomes" id="UP001381693"/>
    </source>
</evidence>
<reference evidence="1 2" key="1">
    <citation type="submission" date="2023-11" db="EMBL/GenBank/DDBJ databases">
        <title>Halocaridina rubra genome assembly.</title>
        <authorList>
            <person name="Smith C."/>
        </authorList>
    </citation>
    <scope>NUCLEOTIDE SEQUENCE [LARGE SCALE GENOMIC DNA]</scope>
    <source>
        <strain evidence="1">EP-1</strain>
        <tissue evidence="1">Whole</tissue>
    </source>
</reference>
<gene>
    <name evidence="1" type="ORF">SK128_013699</name>
</gene>
<organism evidence="1 2">
    <name type="scientific">Halocaridina rubra</name>
    <name type="common">Hawaiian red shrimp</name>
    <dbReference type="NCBI Taxonomy" id="373956"/>
    <lineage>
        <taxon>Eukaryota</taxon>
        <taxon>Metazoa</taxon>
        <taxon>Ecdysozoa</taxon>
        <taxon>Arthropoda</taxon>
        <taxon>Crustacea</taxon>
        <taxon>Multicrustacea</taxon>
        <taxon>Malacostraca</taxon>
        <taxon>Eumalacostraca</taxon>
        <taxon>Eucarida</taxon>
        <taxon>Decapoda</taxon>
        <taxon>Pleocyemata</taxon>
        <taxon>Caridea</taxon>
        <taxon>Atyoidea</taxon>
        <taxon>Atyidae</taxon>
        <taxon>Halocaridina</taxon>
    </lineage>
</organism>
<proteinExistence type="predicted"/>
<dbReference type="Proteomes" id="UP001381693">
    <property type="component" value="Unassembled WGS sequence"/>
</dbReference>
<comment type="caution">
    <text evidence="1">The sequence shown here is derived from an EMBL/GenBank/DDBJ whole genome shotgun (WGS) entry which is preliminary data.</text>
</comment>
<keyword evidence="2" id="KW-1185">Reference proteome</keyword>
<dbReference type="EMBL" id="JAXCGZ010005027">
    <property type="protein sequence ID" value="KAK7081386.1"/>
    <property type="molecule type" value="Genomic_DNA"/>
</dbReference>
<dbReference type="AlphaFoldDB" id="A0AAN8XEJ8"/>
<accession>A0AAN8XEJ8</accession>
<sequence>MENAIVPTNLDSTIFYSLSGSDCCKGNWAAIGIYEEGTTYSVICRMSTNDIPFQAGNPSGSCSHSDRMKCMTKDCITVIPLNLKVMLGFQNGFGPCSSASLTGGVLNLLDCHTVSGIMQIRPPGKTSWTEWRVCGGNDTNLYLMTKVVVTEVSTGVWDLTSIKCCRVLKVP</sequence>
<evidence type="ECO:0000313" key="1">
    <source>
        <dbReference type="EMBL" id="KAK7081386.1"/>
    </source>
</evidence>
<name>A0AAN8XEJ8_HALRR</name>